<keyword evidence="10" id="KW-0131">Cell cycle</keyword>
<dbReference type="AlphaFoldDB" id="A0AAW0G3M0"/>
<comment type="similarity">
    <text evidence="3">Belongs to the CND2 (condensin subunit 2) family.</text>
</comment>
<evidence type="ECO:0000256" key="8">
    <source>
        <dbReference type="ARBA" id="ARBA00022776"/>
    </source>
</evidence>
<keyword evidence="7" id="KW-0132">Cell division</keyword>
<proteinExistence type="inferred from homology"/>
<evidence type="ECO:0000256" key="1">
    <source>
        <dbReference type="ARBA" id="ARBA00004286"/>
    </source>
</evidence>
<feature type="compositionally biased region" description="Polar residues" evidence="11">
    <location>
        <begin position="47"/>
        <end position="62"/>
    </location>
</feature>
<keyword evidence="8" id="KW-0498">Mitosis</keyword>
<dbReference type="PANTHER" id="PTHR13108">
    <property type="entry name" value="CONDENSIN COMPLEX SUBUNIT 2"/>
    <property type="match status" value="1"/>
</dbReference>
<keyword evidence="5" id="KW-0158">Chromosome</keyword>
<evidence type="ECO:0000256" key="2">
    <source>
        <dbReference type="ARBA" id="ARBA00004496"/>
    </source>
</evidence>
<dbReference type="GO" id="GO:0000796">
    <property type="term" value="C:condensin complex"/>
    <property type="evidence" value="ECO:0007669"/>
    <property type="project" value="InterPro"/>
</dbReference>
<evidence type="ECO:0000256" key="3">
    <source>
        <dbReference type="ARBA" id="ARBA00009471"/>
    </source>
</evidence>
<feature type="region of interest" description="Disordered" evidence="11">
    <location>
        <begin position="202"/>
        <end position="236"/>
    </location>
</feature>
<feature type="region of interest" description="Disordered" evidence="11">
    <location>
        <begin position="364"/>
        <end position="399"/>
    </location>
</feature>
<comment type="subcellular location">
    <subcellularLocation>
        <location evidence="1">Chromosome</location>
    </subcellularLocation>
    <subcellularLocation>
        <location evidence="2">Cytoplasm</location>
    </subcellularLocation>
</comment>
<keyword evidence="13" id="KW-1185">Reference proteome</keyword>
<organism evidence="12 13">
    <name type="scientific">Cerrena zonata</name>
    <dbReference type="NCBI Taxonomy" id="2478898"/>
    <lineage>
        <taxon>Eukaryota</taxon>
        <taxon>Fungi</taxon>
        <taxon>Dikarya</taxon>
        <taxon>Basidiomycota</taxon>
        <taxon>Agaricomycotina</taxon>
        <taxon>Agaricomycetes</taxon>
        <taxon>Polyporales</taxon>
        <taxon>Cerrenaceae</taxon>
        <taxon>Cerrena</taxon>
    </lineage>
</organism>
<keyword evidence="9" id="KW-0226">DNA condensation</keyword>
<dbReference type="InterPro" id="IPR022816">
    <property type="entry name" value="Condensin_barren_su2"/>
</dbReference>
<feature type="compositionally biased region" description="Acidic residues" evidence="11">
    <location>
        <begin position="367"/>
        <end position="392"/>
    </location>
</feature>
<feature type="compositionally biased region" description="Acidic residues" evidence="11">
    <location>
        <begin position="209"/>
        <end position="220"/>
    </location>
</feature>
<evidence type="ECO:0000313" key="12">
    <source>
        <dbReference type="EMBL" id="KAK7687928.1"/>
    </source>
</evidence>
<accession>A0AAW0G3M0</accession>
<dbReference type="GO" id="GO:0003682">
    <property type="term" value="F:chromatin binding"/>
    <property type="evidence" value="ECO:0007669"/>
    <property type="project" value="TreeGrafter"/>
</dbReference>
<dbReference type="GO" id="GO:0005737">
    <property type="term" value="C:cytoplasm"/>
    <property type="evidence" value="ECO:0007669"/>
    <property type="project" value="UniProtKB-SubCell"/>
</dbReference>
<name>A0AAW0G3M0_9APHY</name>
<sequence length="420" mass="46428">MPPRARAAKQARVVDSDSGNDTEPDATPKPPGRTLSKKRISDAYDASFTSDNGRGAQKSININDDAAEKRRRRKSAKVPLPNDEAGPSGEGNPQDDVRAAAHAKQKQQLLSIAQQPEINVPLDVMNSNFEEWMKMATDNKINAANSWNFALIDYFHDMSLLRNNTDNSINFQRASCTLDGCVKIWTSRVDSVGTETGKLLSNLANEGRDGDEEGDEDNPDGGEGTQGQRKRKTHRAETTLAKNVTQLRNKKLDLEFKVDPLFRKTCADFDEGGAQGLLMNHLSLGVSPDGGLRVVFDASDSISKGEDDELLEEPPDEVDLSYLREQFMPDVDELEDKAICHSLEGFSFSKDPFAVDDNFFHNNATSLDDDDDDEHDNEPFQDDMDAPMDMDGDMPAPVEDFFVGDQAVGDDYMPDEPGCR</sequence>
<gene>
    <name evidence="12" type="ORF">QCA50_009147</name>
</gene>
<keyword evidence="6" id="KW-0963">Cytoplasm</keyword>
<dbReference type="GO" id="GO:0007076">
    <property type="term" value="P:mitotic chromosome condensation"/>
    <property type="evidence" value="ECO:0007669"/>
    <property type="project" value="InterPro"/>
</dbReference>
<evidence type="ECO:0000256" key="6">
    <source>
        <dbReference type="ARBA" id="ARBA00022490"/>
    </source>
</evidence>
<evidence type="ECO:0000256" key="7">
    <source>
        <dbReference type="ARBA" id="ARBA00022618"/>
    </source>
</evidence>
<dbReference type="Proteomes" id="UP001385951">
    <property type="component" value="Unassembled WGS sequence"/>
</dbReference>
<dbReference type="PANTHER" id="PTHR13108:SF9">
    <property type="entry name" value="CONDENSIN COMPLEX SUBUNIT 2"/>
    <property type="match status" value="1"/>
</dbReference>
<dbReference type="EMBL" id="JASBNA010000012">
    <property type="protein sequence ID" value="KAK7687928.1"/>
    <property type="molecule type" value="Genomic_DNA"/>
</dbReference>
<evidence type="ECO:0000256" key="4">
    <source>
        <dbReference type="ARBA" id="ARBA00016065"/>
    </source>
</evidence>
<evidence type="ECO:0000256" key="11">
    <source>
        <dbReference type="SAM" id="MobiDB-lite"/>
    </source>
</evidence>
<protein>
    <recommendedName>
        <fullName evidence="4">Condensin complex subunit 2</fullName>
    </recommendedName>
</protein>
<feature type="region of interest" description="Disordered" evidence="11">
    <location>
        <begin position="1"/>
        <end position="108"/>
    </location>
</feature>
<dbReference type="GO" id="GO:0051301">
    <property type="term" value="P:cell division"/>
    <property type="evidence" value="ECO:0007669"/>
    <property type="project" value="UniProtKB-KW"/>
</dbReference>
<reference evidence="12 13" key="1">
    <citation type="submission" date="2022-09" db="EMBL/GenBank/DDBJ databases">
        <authorList>
            <person name="Palmer J.M."/>
        </authorList>
    </citation>
    <scope>NUCLEOTIDE SEQUENCE [LARGE SCALE GENOMIC DNA]</scope>
    <source>
        <strain evidence="12 13">DSM 7382</strain>
    </source>
</reference>
<evidence type="ECO:0000256" key="5">
    <source>
        <dbReference type="ARBA" id="ARBA00022454"/>
    </source>
</evidence>
<evidence type="ECO:0000256" key="10">
    <source>
        <dbReference type="ARBA" id="ARBA00023306"/>
    </source>
</evidence>
<comment type="caution">
    <text evidence="12">The sequence shown here is derived from an EMBL/GenBank/DDBJ whole genome shotgun (WGS) entry which is preliminary data.</text>
</comment>
<evidence type="ECO:0000313" key="13">
    <source>
        <dbReference type="Proteomes" id="UP001385951"/>
    </source>
</evidence>
<evidence type="ECO:0000256" key="9">
    <source>
        <dbReference type="ARBA" id="ARBA00023067"/>
    </source>
</evidence>
<dbReference type="Pfam" id="PF05786">
    <property type="entry name" value="Cnd2"/>
    <property type="match status" value="1"/>
</dbReference>